<dbReference type="RefSeq" id="WP_265331674.1">
    <property type="nucleotide sequence ID" value="NZ_BAAADT010000039.1"/>
</dbReference>
<feature type="transmembrane region" description="Helical" evidence="1">
    <location>
        <begin position="6"/>
        <end position="28"/>
    </location>
</feature>
<dbReference type="KEGG" id="hbe:BEI_3300"/>
<name>A0A291PBL0_9GAMM</name>
<dbReference type="AlphaFoldDB" id="A0A291PBL0"/>
<keyword evidence="1" id="KW-1133">Transmembrane helix</keyword>
<protein>
    <submittedName>
        <fullName evidence="2">Uncharacterized protein</fullName>
    </submittedName>
</protein>
<accession>A0A291PBL0</accession>
<sequence>MYLDAHVIASLALIASLIGISVGGIALLRQAMKRDASRAR</sequence>
<evidence type="ECO:0000256" key="1">
    <source>
        <dbReference type="SAM" id="Phobius"/>
    </source>
</evidence>
<evidence type="ECO:0000313" key="2">
    <source>
        <dbReference type="EMBL" id="ATJ84287.1"/>
    </source>
</evidence>
<keyword evidence="3" id="KW-1185">Reference proteome</keyword>
<keyword evidence="1" id="KW-0472">Membrane</keyword>
<evidence type="ECO:0000313" key="3">
    <source>
        <dbReference type="Proteomes" id="UP000219993"/>
    </source>
</evidence>
<organism evidence="2 3">
    <name type="scientific">Halomonas beimenensis</name>
    <dbReference type="NCBI Taxonomy" id="475662"/>
    <lineage>
        <taxon>Bacteria</taxon>
        <taxon>Pseudomonadati</taxon>
        <taxon>Pseudomonadota</taxon>
        <taxon>Gammaproteobacteria</taxon>
        <taxon>Oceanospirillales</taxon>
        <taxon>Halomonadaceae</taxon>
        <taxon>Halomonas</taxon>
    </lineage>
</organism>
<dbReference type="EMBL" id="CP021435">
    <property type="protein sequence ID" value="ATJ84287.1"/>
    <property type="molecule type" value="Genomic_DNA"/>
</dbReference>
<keyword evidence="1" id="KW-0812">Transmembrane</keyword>
<reference evidence="2 3" key="1">
    <citation type="journal article" date="2017" name="Sci. Rep.">
        <title>Revealing the Saline Adaptation Strategies of the Halophilic Bacterium Halomonas beimenensis through High-throughput Omics and Transposon Mutagenesis Approaches.</title>
        <authorList>
            <person name="Chen Y.H."/>
            <person name="Lin S.S."/>
            <person name="Shyu Y.T."/>
        </authorList>
    </citation>
    <scope>NUCLEOTIDE SEQUENCE [LARGE SCALE GENOMIC DNA]</scope>
    <source>
        <strain evidence="2 3">NTU-111</strain>
    </source>
</reference>
<gene>
    <name evidence="2" type="ORF">BEI_3300</name>
</gene>
<proteinExistence type="predicted"/>
<dbReference type="Proteomes" id="UP000219993">
    <property type="component" value="Chromosome"/>
</dbReference>